<protein>
    <recommendedName>
        <fullName evidence="2 5">Aminoglycoside N(3)-acetyltransferase</fullName>
        <ecNumber evidence="5">2.3.1.-</ecNumber>
    </recommendedName>
</protein>
<dbReference type="AlphaFoldDB" id="A0A7C9HEJ9"/>
<dbReference type="Proteomes" id="UP000482295">
    <property type="component" value="Unassembled WGS sequence"/>
</dbReference>
<evidence type="ECO:0000256" key="2">
    <source>
        <dbReference type="ARBA" id="ARBA00012882"/>
    </source>
</evidence>
<dbReference type="PANTHER" id="PTHR11104">
    <property type="entry name" value="AMINOGLYCOSIDE N3-ACETYLTRANSFERASE"/>
    <property type="match status" value="1"/>
</dbReference>
<dbReference type="SUPFAM" id="SSF110710">
    <property type="entry name" value="TTHA0583/YokD-like"/>
    <property type="match status" value="1"/>
</dbReference>
<reference evidence="6 7" key="1">
    <citation type="submission" date="2019-09" db="EMBL/GenBank/DDBJ databases">
        <title>Prevotella A2879 sp. nov., isolated from an abscess of a patient.</title>
        <authorList>
            <person name="Buhl M."/>
            <person name="Oberhettinger P."/>
        </authorList>
    </citation>
    <scope>NUCLEOTIDE SEQUENCE [LARGE SCALE GENOMIC DNA]</scope>
    <source>
        <strain evidence="6 7">A2879</strain>
    </source>
</reference>
<dbReference type="PANTHER" id="PTHR11104:SF0">
    <property type="entry name" value="SPBETA PROPHAGE-DERIVED AMINOGLYCOSIDE N(3')-ACETYLTRANSFERASE-LIKE PROTEIN YOKD"/>
    <property type="match status" value="1"/>
</dbReference>
<dbReference type="GO" id="GO:0046677">
    <property type="term" value="P:response to antibiotic"/>
    <property type="evidence" value="ECO:0007669"/>
    <property type="project" value="UniProtKB-KW"/>
</dbReference>
<keyword evidence="4 5" id="KW-0012">Acyltransferase</keyword>
<dbReference type="InterPro" id="IPR028345">
    <property type="entry name" value="Antibiotic_NAT-like"/>
</dbReference>
<dbReference type="EC" id="2.3.1.-" evidence="5"/>
<comment type="similarity">
    <text evidence="1 5">Belongs to the antibiotic N-acetyltransferase family.</text>
</comment>
<dbReference type="InterPro" id="IPR003679">
    <property type="entry name" value="Amioglycoside_AcTrfase"/>
</dbReference>
<evidence type="ECO:0000256" key="5">
    <source>
        <dbReference type="RuleBase" id="RU365031"/>
    </source>
</evidence>
<dbReference type="RefSeq" id="WP_155716147.1">
    <property type="nucleotide sequence ID" value="NZ_VVIQ01000007.1"/>
</dbReference>
<gene>
    <name evidence="6" type="ORF">F0475_07730</name>
</gene>
<keyword evidence="7" id="KW-1185">Reference proteome</keyword>
<organism evidence="6 7">
    <name type="scientific">Prevotella vespertina</name>
    <dbReference type="NCBI Taxonomy" id="2608404"/>
    <lineage>
        <taxon>Bacteria</taxon>
        <taxon>Pseudomonadati</taxon>
        <taxon>Bacteroidota</taxon>
        <taxon>Bacteroidia</taxon>
        <taxon>Bacteroidales</taxon>
        <taxon>Prevotellaceae</taxon>
        <taxon>Prevotella</taxon>
    </lineage>
</organism>
<dbReference type="Pfam" id="PF02522">
    <property type="entry name" value="Antibiotic_NAT"/>
    <property type="match status" value="1"/>
</dbReference>
<evidence type="ECO:0000313" key="6">
    <source>
        <dbReference type="EMBL" id="MUL28189.1"/>
    </source>
</evidence>
<comment type="caution">
    <text evidence="6">The sequence shown here is derived from an EMBL/GenBank/DDBJ whole genome shotgun (WGS) entry which is preliminary data.</text>
</comment>
<dbReference type="EMBL" id="VVIQ01000007">
    <property type="protein sequence ID" value="MUL28189.1"/>
    <property type="molecule type" value="Genomic_DNA"/>
</dbReference>
<sequence length="304" mass="35581">MKQSIPTTLGILFKKVTGVQDISLLRKDIHKRIGKLLYHQKYTADEIVETMCNLGMKKGSVICIHASMKEFYNYQGTAEELIKKIQTIITTEGTLIMPSYPNPRYQKEPSYIFNPKIDPTFAGHLAEVFRKSPNVVRSINVQHSVCAWGKYAKWLVEEHSACKNCWDEKSPWYKMTTLGALVFTIGLDAHYIGTFDHCVEALLYKDYEYWGQFFTLQKTYKYYDNDGTIKDYTCIEGDLERRTREQRLIKHFTSEMYRKKRISNLLIKVFNSKLCLEKMLELGRKGITMYYVPSTKGYKFDTDY</sequence>
<keyword evidence="3 5" id="KW-0808">Transferase</keyword>
<name>A0A7C9HEJ9_9BACT</name>
<dbReference type="GO" id="GO:0046353">
    <property type="term" value="F:aminoglycoside 3-N-acetyltransferase activity"/>
    <property type="evidence" value="ECO:0007669"/>
    <property type="project" value="UniProtKB-EC"/>
</dbReference>
<evidence type="ECO:0000256" key="4">
    <source>
        <dbReference type="ARBA" id="ARBA00023315"/>
    </source>
</evidence>
<evidence type="ECO:0000256" key="3">
    <source>
        <dbReference type="ARBA" id="ARBA00022679"/>
    </source>
</evidence>
<accession>A0A7C9HEJ9</accession>
<evidence type="ECO:0000256" key="1">
    <source>
        <dbReference type="ARBA" id="ARBA00006383"/>
    </source>
</evidence>
<proteinExistence type="inferred from homology"/>
<keyword evidence="5" id="KW-0046">Antibiotic resistance</keyword>
<comment type="catalytic activity">
    <reaction evidence="5">
        <text>a 2-deoxystreptamine antibiotic + acetyl-CoA = an N(3)-acetyl-2-deoxystreptamine antibiotic + CoA + H(+)</text>
        <dbReference type="Rhea" id="RHEA:12665"/>
        <dbReference type="ChEBI" id="CHEBI:15378"/>
        <dbReference type="ChEBI" id="CHEBI:57287"/>
        <dbReference type="ChEBI" id="CHEBI:57288"/>
        <dbReference type="ChEBI" id="CHEBI:57921"/>
        <dbReference type="ChEBI" id="CHEBI:77452"/>
        <dbReference type="EC" id="2.3.1.81"/>
    </reaction>
</comment>
<evidence type="ECO:0000313" key="7">
    <source>
        <dbReference type="Proteomes" id="UP000482295"/>
    </source>
</evidence>